<reference evidence="2" key="1">
    <citation type="submission" date="2017-02" db="UniProtKB">
        <authorList>
            <consortium name="WormBaseParasite"/>
        </authorList>
    </citation>
    <scope>IDENTIFICATION</scope>
</reference>
<evidence type="ECO:0000313" key="2">
    <source>
        <dbReference type="WBParaSite" id="ALUE_0001634001-mRNA-1"/>
    </source>
</evidence>
<accession>A0A0M3IE43</accession>
<evidence type="ECO:0000313" key="1">
    <source>
        <dbReference type="Proteomes" id="UP000036681"/>
    </source>
</evidence>
<proteinExistence type="predicted"/>
<sequence length="88" mass="9745">MLEEGAAGCWHCASELYVIRGETHRRIVPTNEIACVRLRFSSDKCEQICSFCVCSEGQVMVQLEESCSERGVCASGALRISLLVHSQH</sequence>
<dbReference type="AlphaFoldDB" id="A0A0M3IE43"/>
<organism evidence="1 2">
    <name type="scientific">Ascaris lumbricoides</name>
    <name type="common">Giant roundworm</name>
    <dbReference type="NCBI Taxonomy" id="6252"/>
    <lineage>
        <taxon>Eukaryota</taxon>
        <taxon>Metazoa</taxon>
        <taxon>Ecdysozoa</taxon>
        <taxon>Nematoda</taxon>
        <taxon>Chromadorea</taxon>
        <taxon>Rhabditida</taxon>
        <taxon>Spirurina</taxon>
        <taxon>Ascaridomorpha</taxon>
        <taxon>Ascaridoidea</taxon>
        <taxon>Ascarididae</taxon>
        <taxon>Ascaris</taxon>
    </lineage>
</organism>
<dbReference type="Proteomes" id="UP000036681">
    <property type="component" value="Unplaced"/>
</dbReference>
<dbReference type="WBParaSite" id="ALUE_0001634001-mRNA-1">
    <property type="protein sequence ID" value="ALUE_0001634001-mRNA-1"/>
    <property type="gene ID" value="ALUE_0001634001"/>
</dbReference>
<name>A0A0M3IE43_ASCLU</name>
<protein>
    <submittedName>
        <fullName evidence="2">CTCK domain-containing protein</fullName>
    </submittedName>
</protein>
<keyword evidence="1" id="KW-1185">Reference proteome</keyword>